<name>A0ABV9D545_9MICO</name>
<organism evidence="2 3">
    <name type="scientific">Georgenia faecalis</name>
    <dbReference type="NCBI Taxonomy" id="2483799"/>
    <lineage>
        <taxon>Bacteria</taxon>
        <taxon>Bacillati</taxon>
        <taxon>Actinomycetota</taxon>
        <taxon>Actinomycetes</taxon>
        <taxon>Micrococcales</taxon>
        <taxon>Bogoriellaceae</taxon>
        <taxon>Georgenia</taxon>
    </lineage>
</organism>
<feature type="compositionally biased region" description="Basic and acidic residues" evidence="1">
    <location>
        <begin position="51"/>
        <end position="62"/>
    </location>
</feature>
<keyword evidence="3" id="KW-1185">Reference proteome</keyword>
<sequence length="88" mass="9275">MSEIDPTMRPDLPLEDLPEENLFAPEGVNEGEDQPESADVRSGGDASAAPARDDDQSAKEDELVGAGPTTQDEVEHGDSGMDDGYIDG</sequence>
<feature type="region of interest" description="Disordered" evidence="1">
    <location>
        <begin position="1"/>
        <end position="88"/>
    </location>
</feature>
<gene>
    <name evidence="2" type="ORF">ACFO3F_00795</name>
</gene>
<dbReference type="RefSeq" id="WP_122823013.1">
    <property type="nucleotide sequence ID" value="NZ_CP033325.1"/>
</dbReference>
<evidence type="ECO:0000313" key="3">
    <source>
        <dbReference type="Proteomes" id="UP001595955"/>
    </source>
</evidence>
<dbReference type="Proteomes" id="UP001595955">
    <property type="component" value="Unassembled WGS sequence"/>
</dbReference>
<evidence type="ECO:0008006" key="4">
    <source>
        <dbReference type="Google" id="ProtNLM"/>
    </source>
</evidence>
<comment type="caution">
    <text evidence="2">The sequence shown here is derived from an EMBL/GenBank/DDBJ whole genome shotgun (WGS) entry which is preliminary data.</text>
</comment>
<reference evidence="3" key="1">
    <citation type="journal article" date="2019" name="Int. J. Syst. Evol. Microbiol.">
        <title>The Global Catalogue of Microorganisms (GCM) 10K type strain sequencing project: providing services to taxonomists for standard genome sequencing and annotation.</title>
        <authorList>
            <consortium name="The Broad Institute Genomics Platform"/>
            <consortium name="The Broad Institute Genome Sequencing Center for Infectious Disease"/>
            <person name="Wu L."/>
            <person name="Ma J."/>
        </authorList>
    </citation>
    <scope>NUCLEOTIDE SEQUENCE [LARGE SCALE GENOMIC DNA]</scope>
    <source>
        <strain evidence="3">JCM 3369</strain>
    </source>
</reference>
<evidence type="ECO:0000256" key="1">
    <source>
        <dbReference type="SAM" id="MobiDB-lite"/>
    </source>
</evidence>
<protein>
    <recommendedName>
        <fullName evidence="4">Sugar ABC transporter ATPase</fullName>
    </recommendedName>
</protein>
<accession>A0ABV9D545</accession>
<evidence type="ECO:0000313" key="2">
    <source>
        <dbReference type="EMBL" id="MFC4553771.1"/>
    </source>
</evidence>
<proteinExistence type="predicted"/>
<dbReference type="EMBL" id="JBHSGF010000001">
    <property type="protein sequence ID" value="MFC4553771.1"/>
    <property type="molecule type" value="Genomic_DNA"/>
</dbReference>